<gene>
    <name evidence="3" type="ORF">GCM10007875_18630</name>
</gene>
<reference evidence="4" key="1">
    <citation type="journal article" date="2019" name="Int. J. Syst. Evol. Microbiol.">
        <title>The Global Catalogue of Microorganisms (GCM) 10K type strain sequencing project: providing services to taxonomists for standard genome sequencing and annotation.</title>
        <authorList>
            <consortium name="The Broad Institute Genomics Platform"/>
            <consortium name="The Broad Institute Genome Sequencing Center for Infectious Disease"/>
            <person name="Wu L."/>
            <person name="Ma J."/>
        </authorList>
    </citation>
    <scope>NUCLEOTIDE SEQUENCE [LARGE SCALE GENOMIC DNA]</scope>
    <source>
        <strain evidence="4">NBRC 105857</strain>
    </source>
</reference>
<dbReference type="InterPro" id="IPR008258">
    <property type="entry name" value="Transglycosylase_SLT_dom_1"/>
</dbReference>
<dbReference type="InterPro" id="IPR000189">
    <property type="entry name" value="Transglyc_AS"/>
</dbReference>
<keyword evidence="4" id="KW-1185">Reference proteome</keyword>
<organism evidence="3 4">
    <name type="scientific">Limnobacter litoralis</name>
    <dbReference type="NCBI Taxonomy" id="481366"/>
    <lineage>
        <taxon>Bacteria</taxon>
        <taxon>Pseudomonadati</taxon>
        <taxon>Pseudomonadota</taxon>
        <taxon>Betaproteobacteria</taxon>
        <taxon>Burkholderiales</taxon>
        <taxon>Burkholderiaceae</taxon>
        <taxon>Limnobacter</taxon>
    </lineage>
</organism>
<dbReference type="PANTHER" id="PTHR37423:SF2">
    <property type="entry name" value="MEMBRANE-BOUND LYTIC MUREIN TRANSGLYCOSYLASE C"/>
    <property type="match status" value="1"/>
</dbReference>
<dbReference type="CDD" id="cd00118">
    <property type="entry name" value="LysM"/>
    <property type="match status" value="1"/>
</dbReference>
<evidence type="ECO:0000313" key="3">
    <source>
        <dbReference type="EMBL" id="GLR26773.1"/>
    </source>
</evidence>
<dbReference type="InterPro" id="IPR018392">
    <property type="entry name" value="LysM"/>
</dbReference>
<protein>
    <recommendedName>
        <fullName evidence="2">LysM domain-containing protein</fullName>
    </recommendedName>
</protein>
<dbReference type="Gene3D" id="3.10.350.10">
    <property type="entry name" value="LysM domain"/>
    <property type="match status" value="1"/>
</dbReference>
<sequence length="396" mass="43618">MVLFSCGCTTAQEGVSATPNIEQAPATTAALEPTREVEVQPAPPIEGVELKAPASSKLVSVDLTRDDGEVWGAIRRGFAIPDVNGAAVKSQTNIWLRHRGSLEAMLQDSEPYIYYIAKECEKRSLPTELALIPFIESKFNPHARSSSSAAGLWQFIPSTGQHFKLKQNEWVDERRDLVASTRAALDYFTYLYEMYGDWQLALISFNWGEGSVAKAIQKAQDAGREPILRNLDLPAETAAYVPKLQALKNIISAPKQYRVSLPDVPNAPYFVAIKRKSDLDLRELAKMTGLKLEEFRQLNPGLKQPVLVASQSQTLLVPIDKADEIKSSLKNYKPPTRKPGRSYKVRKGDTIGGIAHKLKVSVHSLMAANGLKTHSVLHVGMDLTVPGSASRTDWNG</sequence>
<dbReference type="InterPro" id="IPR036779">
    <property type="entry name" value="LysM_dom_sf"/>
</dbReference>
<evidence type="ECO:0000313" key="4">
    <source>
        <dbReference type="Proteomes" id="UP001156664"/>
    </source>
</evidence>
<dbReference type="PANTHER" id="PTHR37423">
    <property type="entry name" value="SOLUBLE LYTIC MUREIN TRANSGLYCOSYLASE-RELATED"/>
    <property type="match status" value="1"/>
</dbReference>
<dbReference type="PROSITE" id="PS00922">
    <property type="entry name" value="TRANSGLYCOSYLASE"/>
    <property type="match status" value="1"/>
</dbReference>
<dbReference type="SUPFAM" id="SSF53955">
    <property type="entry name" value="Lysozyme-like"/>
    <property type="match status" value="1"/>
</dbReference>
<feature type="domain" description="LysM" evidence="2">
    <location>
        <begin position="341"/>
        <end position="385"/>
    </location>
</feature>
<evidence type="ECO:0000259" key="2">
    <source>
        <dbReference type="PROSITE" id="PS51782"/>
    </source>
</evidence>
<dbReference type="SUPFAM" id="SSF54106">
    <property type="entry name" value="LysM domain"/>
    <property type="match status" value="1"/>
</dbReference>
<dbReference type="Pfam" id="PF01476">
    <property type="entry name" value="LysM"/>
    <property type="match status" value="1"/>
</dbReference>
<dbReference type="Proteomes" id="UP001156664">
    <property type="component" value="Unassembled WGS sequence"/>
</dbReference>
<dbReference type="PROSITE" id="PS51782">
    <property type="entry name" value="LYSM"/>
    <property type="match status" value="1"/>
</dbReference>
<dbReference type="Pfam" id="PF01464">
    <property type="entry name" value="SLT"/>
    <property type="match status" value="1"/>
</dbReference>
<dbReference type="CDD" id="cd16894">
    <property type="entry name" value="MltD-like"/>
    <property type="match status" value="1"/>
</dbReference>
<dbReference type="Gene3D" id="1.10.530.10">
    <property type="match status" value="1"/>
</dbReference>
<dbReference type="SMART" id="SM00257">
    <property type="entry name" value="LysM"/>
    <property type="match status" value="1"/>
</dbReference>
<proteinExistence type="inferred from homology"/>
<accession>A0ABQ5YV28</accession>
<dbReference type="InterPro" id="IPR023346">
    <property type="entry name" value="Lysozyme-like_dom_sf"/>
</dbReference>
<name>A0ABQ5YV28_9BURK</name>
<dbReference type="EMBL" id="BSOJ01000018">
    <property type="protein sequence ID" value="GLR26773.1"/>
    <property type="molecule type" value="Genomic_DNA"/>
</dbReference>
<comment type="similarity">
    <text evidence="1">Belongs to the transglycosylase Slt family.</text>
</comment>
<comment type="caution">
    <text evidence="3">The sequence shown here is derived from an EMBL/GenBank/DDBJ whole genome shotgun (WGS) entry which is preliminary data.</text>
</comment>
<evidence type="ECO:0000256" key="1">
    <source>
        <dbReference type="ARBA" id="ARBA00007734"/>
    </source>
</evidence>